<feature type="transmembrane region" description="Helical" evidence="1">
    <location>
        <begin position="31"/>
        <end position="51"/>
    </location>
</feature>
<evidence type="ECO:0000313" key="2">
    <source>
        <dbReference type="EMBL" id="ARQ07325.1"/>
    </source>
</evidence>
<dbReference type="RefSeq" id="WP_157891085.1">
    <property type="nucleotide sequence ID" value="NZ_CBCRZA010000015.1"/>
</dbReference>
<keyword evidence="1" id="KW-1133">Transmembrane helix</keyword>
<keyword evidence="1" id="KW-0812">Transmembrane</keyword>
<dbReference type="EMBL" id="CP021059">
    <property type="protein sequence ID" value="ARQ07325.1"/>
    <property type="molecule type" value="Genomic_DNA"/>
</dbReference>
<proteinExistence type="predicted"/>
<sequence>MKLFTATSTVLLAISYIITLVREHLTPYETIGLFIALSCAALLFVINSDFVEADK</sequence>
<name>A0A1W7ACI6_9STAP</name>
<dbReference type="GeneID" id="43457908"/>
<accession>A0A1W7ACI6</accession>
<dbReference type="STRING" id="1855823.MCCS_16880"/>
<organism evidence="2 3">
    <name type="scientific">Macrococcoides canis</name>
    <dbReference type="NCBI Taxonomy" id="1855823"/>
    <lineage>
        <taxon>Bacteria</taxon>
        <taxon>Bacillati</taxon>
        <taxon>Bacillota</taxon>
        <taxon>Bacilli</taxon>
        <taxon>Bacillales</taxon>
        <taxon>Staphylococcaceae</taxon>
        <taxon>Macrococcoides</taxon>
    </lineage>
</organism>
<gene>
    <name evidence="2" type="ORF">MCCS_16880</name>
</gene>
<evidence type="ECO:0000313" key="3">
    <source>
        <dbReference type="Proteomes" id="UP000194154"/>
    </source>
</evidence>
<protein>
    <submittedName>
        <fullName evidence="2">Uncharacterized protein</fullName>
    </submittedName>
</protein>
<dbReference type="KEGG" id="mcak:MCCS_16880"/>
<evidence type="ECO:0000256" key="1">
    <source>
        <dbReference type="SAM" id="Phobius"/>
    </source>
</evidence>
<keyword evidence="1" id="KW-0472">Membrane</keyword>
<dbReference type="Proteomes" id="UP000194154">
    <property type="component" value="Chromosome"/>
</dbReference>
<dbReference type="AlphaFoldDB" id="A0A1W7ACI6"/>
<reference evidence="2 3" key="1">
    <citation type="journal article" date="2017" name="Int. J. Syst. Evol. Microbiol.">
        <title>Macrococcus canis sp. nov., a skin bacterium associated with infections in dogs.</title>
        <authorList>
            <person name="Gobeli Brawand S."/>
            <person name="Cotting K."/>
            <person name="Gomez-Sanz E."/>
            <person name="Collaud A."/>
            <person name="Thomann A."/>
            <person name="Brodard I."/>
            <person name="Rodriguez-Campos S."/>
            <person name="Strauss C."/>
            <person name="Perreten V."/>
        </authorList>
    </citation>
    <scope>NUCLEOTIDE SEQUENCE [LARGE SCALE GENOMIC DNA]</scope>
    <source>
        <strain evidence="2 3">KM45013</strain>
    </source>
</reference>
<keyword evidence="3" id="KW-1185">Reference proteome</keyword>